<comment type="caution">
    <text evidence="3">The sequence shown here is derived from an EMBL/GenBank/DDBJ whole genome shotgun (WGS) entry which is preliminary data.</text>
</comment>
<proteinExistence type="predicted"/>
<dbReference type="GO" id="GO:0046872">
    <property type="term" value="F:metal ion binding"/>
    <property type="evidence" value="ECO:0007669"/>
    <property type="project" value="InterPro"/>
</dbReference>
<dbReference type="Proteomes" id="UP000632766">
    <property type="component" value="Unassembled WGS sequence"/>
</dbReference>
<keyword evidence="4" id="KW-1185">Reference proteome</keyword>
<sequence length="276" mass="32232">MNNNIRLVIEACKELDIYFEIIHPTQNLLRLIIGDKYFYFYNSCTPFITDSSIGKLFKDKEYTYFLLKNTINVPKTKGFLSPFSEARFKKYLLFEDITSILQAIQKDFIMPLIIKRNSGSGGTNVFLCHNEEEIELSLKQIFDMNSKDYDYIALAQEYIDIAHEYRAIIFHNELLLLYEKSKAEAKFVGNLSPLHWEGAKAVHITDQNVIYAIENFIKPIFKEIPVTYGGFDIAQDKNGKYWLIEINSCPKFDIFIRDNNEAIILEILKTMLKKLK</sequence>
<dbReference type="GO" id="GO:0018169">
    <property type="term" value="F:ribosomal S6-glutamic acid ligase activity"/>
    <property type="evidence" value="ECO:0007669"/>
    <property type="project" value="TreeGrafter"/>
</dbReference>
<dbReference type="PROSITE" id="PS50975">
    <property type="entry name" value="ATP_GRASP"/>
    <property type="match status" value="1"/>
</dbReference>
<organism evidence="3 4">
    <name type="scientific">Amazonocrinis nigriterrae CENA67</name>
    <dbReference type="NCBI Taxonomy" id="2794033"/>
    <lineage>
        <taxon>Bacteria</taxon>
        <taxon>Bacillati</taxon>
        <taxon>Cyanobacteriota</taxon>
        <taxon>Cyanophyceae</taxon>
        <taxon>Nostocales</taxon>
        <taxon>Nostocaceae</taxon>
        <taxon>Amazonocrinis</taxon>
        <taxon>Amazonocrinis nigriterrae</taxon>
    </lineage>
</organism>
<dbReference type="PANTHER" id="PTHR21621:SF0">
    <property type="entry name" value="BETA-CITRYLGLUTAMATE SYNTHASE B-RELATED"/>
    <property type="match status" value="1"/>
</dbReference>
<dbReference type="GO" id="GO:0009432">
    <property type="term" value="P:SOS response"/>
    <property type="evidence" value="ECO:0007669"/>
    <property type="project" value="TreeGrafter"/>
</dbReference>
<dbReference type="Gene3D" id="3.30.470.20">
    <property type="entry name" value="ATP-grasp fold, B domain"/>
    <property type="match status" value="1"/>
</dbReference>
<dbReference type="GO" id="GO:0005737">
    <property type="term" value="C:cytoplasm"/>
    <property type="evidence" value="ECO:0007669"/>
    <property type="project" value="TreeGrafter"/>
</dbReference>
<dbReference type="AlphaFoldDB" id="A0A8J7LD37"/>
<evidence type="ECO:0000313" key="3">
    <source>
        <dbReference type="EMBL" id="MBH8565386.1"/>
    </source>
</evidence>
<keyword evidence="1" id="KW-0067">ATP-binding</keyword>
<evidence type="ECO:0000259" key="2">
    <source>
        <dbReference type="PROSITE" id="PS50975"/>
    </source>
</evidence>
<keyword evidence="1" id="KW-0547">Nucleotide-binding</keyword>
<dbReference type="RefSeq" id="WP_198127186.1">
    <property type="nucleotide sequence ID" value="NZ_JAECZC010000060.1"/>
</dbReference>
<dbReference type="InterPro" id="IPR011761">
    <property type="entry name" value="ATP-grasp"/>
</dbReference>
<accession>A0A8J7LD37</accession>
<feature type="domain" description="ATP-grasp" evidence="2">
    <location>
        <begin position="77"/>
        <end position="276"/>
    </location>
</feature>
<evidence type="ECO:0000313" key="4">
    <source>
        <dbReference type="Proteomes" id="UP000632766"/>
    </source>
</evidence>
<dbReference type="Gene3D" id="3.30.1490.20">
    <property type="entry name" value="ATP-grasp fold, A domain"/>
    <property type="match status" value="1"/>
</dbReference>
<dbReference type="GO" id="GO:0005524">
    <property type="term" value="F:ATP binding"/>
    <property type="evidence" value="ECO:0007669"/>
    <property type="project" value="UniProtKB-UniRule"/>
</dbReference>
<dbReference type="SUPFAM" id="SSF56059">
    <property type="entry name" value="Glutathione synthetase ATP-binding domain-like"/>
    <property type="match status" value="1"/>
</dbReference>
<keyword evidence="3" id="KW-0436">Ligase</keyword>
<dbReference type="Pfam" id="PF08443">
    <property type="entry name" value="RimK"/>
    <property type="match status" value="1"/>
</dbReference>
<protein>
    <submittedName>
        <fullName evidence="3">Alpha-L-glutamate ligase</fullName>
    </submittedName>
</protein>
<gene>
    <name evidence="3" type="ORF">I8748_24960</name>
</gene>
<evidence type="ECO:0000256" key="1">
    <source>
        <dbReference type="PROSITE-ProRule" id="PRU00409"/>
    </source>
</evidence>
<dbReference type="InterPro" id="IPR013651">
    <property type="entry name" value="ATP-grasp_RimK-type"/>
</dbReference>
<dbReference type="EMBL" id="JAECZC010000060">
    <property type="protein sequence ID" value="MBH8565386.1"/>
    <property type="molecule type" value="Genomic_DNA"/>
</dbReference>
<name>A0A8J7LD37_9NOST</name>
<dbReference type="PANTHER" id="PTHR21621">
    <property type="entry name" value="RIBOSOMAL PROTEIN S6 MODIFICATION PROTEIN"/>
    <property type="match status" value="1"/>
</dbReference>
<reference evidence="3 4" key="1">
    <citation type="journal article" date="2021" name="Int. J. Syst. Evol. Microbiol.">
        <title>Amazonocrinis nigriterrae gen. nov., sp. nov., Atlanticothrix silvestris gen. nov., sp. nov. and Dendronalium phyllosphericum gen. nov., sp. nov., nostocacean cyanobacteria from Brazilian environments.</title>
        <authorList>
            <person name="Alvarenga D.O."/>
            <person name="Andreote A.P.D."/>
            <person name="Branco L.H.Z."/>
            <person name="Delbaje E."/>
            <person name="Cruz R.B."/>
            <person name="Varani A.M."/>
            <person name="Fiore M.F."/>
        </authorList>
    </citation>
    <scope>NUCLEOTIDE SEQUENCE [LARGE SCALE GENOMIC DNA]</scope>
    <source>
        <strain evidence="3 4">CENA67</strain>
    </source>
</reference>
<dbReference type="InterPro" id="IPR013815">
    <property type="entry name" value="ATP_grasp_subdomain_1"/>
</dbReference>